<dbReference type="PROSITE" id="PS51257">
    <property type="entry name" value="PROKAR_LIPOPROTEIN"/>
    <property type="match status" value="1"/>
</dbReference>
<proteinExistence type="predicted"/>
<evidence type="ECO:0000313" key="2">
    <source>
        <dbReference type="EMBL" id="SHF36263.1"/>
    </source>
</evidence>
<dbReference type="EMBL" id="FQUE01000005">
    <property type="protein sequence ID" value="SHF36263.1"/>
    <property type="molecule type" value="Genomic_DNA"/>
</dbReference>
<dbReference type="AlphaFoldDB" id="A0A1M5B1C5"/>
<feature type="signal peptide" evidence="1">
    <location>
        <begin position="1"/>
        <end position="20"/>
    </location>
</feature>
<protein>
    <submittedName>
        <fullName evidence="2">Uncharacterized protein</fullName>
    </submittedName>
</protein>
<organism evidence="2 3">
    <name type="scientific">Loktanella atrilutea</name>
    <dbReference type="NCBI Taxonomy" id="366533"/>
    <lineage>
        <taxon>Bacteria</taxon>
        <taxon>Pseudomonadati</taxon>
        <taxon>Pseudomonadota</taxon>
        <taxon>Alphaproteobacteria</taxon>
        <taxon>Rhodobacterales</taxon>
        <taxon>Roseobacteraceae</taxon>
        <taxon>Loktanella</taxon>
    </lineage>
</organism>
<accession>A0A1M5B1C5</accession>
<reference evidence="3" key="1">
    <citation type="submission" date="2016-11" db="EMBL/GenBank/DDBJ databases">
        <authorList>
            <person name="Varghese N."/>
            <person name="Submissions S."/>
        </authorList>
    </citation>
    <scope>NUCLEOTIDE SEQUENCE [LARGE SCALE GENOMIC DNA]</scope>
    <source>
        <strain evidence="3">DSM 29326</strain>
    </source>
</reference>
<keyword evidence="3" id="KW-1185">Reference proteome</keyword>
<evidence type="ECO:0000256" key="1">
    <source>
        <dbReference type="SAM" id="SignalP"/>
    </source>
</evidence>
<feature type="chain" id="PRO_5012702692" evidence="1">
    <location>
        <begin position="21"/>
        <end position="126"/>
    </location>
</feature>
<evidence type="ECO:0000313" key="3">
    <source>
        <dbReference type="Proteomes" id="UP000183987"/>
    </source>
</evidence>
<name>A0A1M5B1C5_LOKAT</name>
<dbReference type="Proteomes" id="UP000183987">
    <property type="component" value="Unassembled WGS sequence"/>
</dbReference>
<gene>
    <name evidence="2" type="ORF">SAMN05444339_105190</name>
</gene>
<keyword evidence="1" id="KW-0732">Signal</keyword>
<sequence length="126" mass="14004">MKYIFLALIMLCGSVSGAAAQSCGPNDHYLTAEINGFVPNDMYYCAGQQIFVTNNTTTDLYFYYKPMSSNSYKLSEVIRSGRTSGPFKDFNAGDVYVARRSGDNYYYYHGSGVKARLIQGTAPDSY</sequence>
<dbReference type="RefSeq" id="WP_072857526.1">
    <property type="nucleotide sequence ID" value="NZ_FQUE01000005.1"/>
</dbReference>